<name>A0A0S4KQU8_9BACT</name>
<evidence type="ECO:0000313" key="6">
    <source>
        <dbReference type="Proteomes" id="UP000066284"/>
    </source>
</evidence>
<keyword evidence="2 5" id="KW-0645">Protease</keyword>
<keyword evidence="3" id="KW-0064">Aspartyl protease</keyword>
<dbReference type="AlphaFoldDB" id="A0A0S4KQU8"/>
<dbReference type="InterPro" id="IPR000671">
    <property type="entry name" value="Peptidase_A31"/>
</dbReference>
<dbReference type="GO" id="GO:0016485">
    <property type="term" value="P:protein processing"/>
    <property type="evidence" value="ECO:0007669"/>
    <property type="project" value="TreeGrafter"/>
</dbReference>
<sequence>MMTEALRNDAMPHDVGRSCRLSDRTSVRIIGLGNEWRGDDAAGLVAARRLREKIGKGAQVIEAQQAGTDLLDLMDGALVVLLIDAVSSGKPPGTIHRLDASTGPIARNLTCRSTHGVGVAETIELGRTLGRLPERVIIYGIEVAETGWGPSLSQPVEEAVGHVVARITQEVEESQCTSSTS</sequence>
<organism evidence="5 6">
    <name type="scientific">Candidatus Nitrospira inopinata</name>
    <dbReference type="NCBI Taxonomy" id="1715989"/>
    <lineage>
        <taxon>Bacteria</taxon>
        <taxon>Pseudomonadati</taxon>
        <taxon>Nitrospirota</taxon>
        <taxon>Nitrospiria</taxon>
        <taxon>Nitrospirales</taxon>
        <taxon>Nitrospiraceae</taxon>
        <taxon>Nitrospira</taxon>
    </lineage>
</organism>
<dbReference type="PANTHER" id="PTHR30302:SF1">
    <property type="entry name" value="HYDROGENASE 2 MATURATION PROTEASE"/>
    <property type="match status" value="1"/>
</dbReference>
<dbReference type="STRING" id="1715989.NITINOP_0585"/>
<dbReference type="GO" id="GO:0008047">
    <property type="term" value="F:enzyme activator activity"/>
    <property type="evidence" value="ECO:0007669"/>
    <property type="project" value="InterPro"/>
</dbReference>
<evidence type="ECO:0000256" key="4">
    <source>
        <dbReference type="ARBA" id="ARBA00022801"/>
    </source>
</evidence>
<dbReference type="NCBIfam" id="TIGR00072">
    <property type="entry name" value="hydrog_prot"/>
    <property type="match status" value="1"/>
</dbReference>
<comment type="similarity">
    <text evidence="1">Belongs to the peptidase A31 family.</text>
</comment>
<protein>
    <submittedName>
        <fullName evidence="5">Hydrogenase maturation protease</fullName>
    </submittedName>
</protein>
<keyword evidence="6" id="KW-1185">Reference proteome</keyword>
<dbReference type="PANTHER" id="PTHR30302">
    <property type="entry name" value="HYDROGENASE 1 MATURATION PROTEASE"/>
    <property type="match status" value="1"/>
</dbReference>
<dbReference type="RefSeq" id="WP_062483005.1">
    <property type="nucleotide sequence ID" value="NZ_LN885086.1"/>
</dbReference>
<proteinExistence type="inferred from homology"/>
<dbReference type="GO" id="GO:0004190">
    <property type="term" value="F:aspartic-type endopeptidase activity"/>
    <property type="evidence" value="ECO:0007669"/>
    <property type="project" value="UniProtKB-KW"/>
</dbReference>
<evidence type="ECO:0000256" key="2">
    <source>
        <dbReference type="ARBA" id="ARBA00022670"/>
    </source>
</evidence>
<dbReference type="Proteomes" id="UP000066284">
    <property type="component" value="Chromosome 1"/>
</dbReference>
<evidence type="ECO:0000256" key="3">
    <source>
        <dbReference type="ARBA" id="ARBA00022750"/>
    </source>
</evidence>
<gene>
    <name evidence="5" type="primary">hybD</name>
    <name evidence="5" type="ORF">NITINOP_0585</name>
</gene>
<dbReference type="OrthoDB" id="9794619at2"/>
<evidence type="ECO:0000256" key="1">
    <source>
        <dbReference type="ARBA" id="ARBA00006814"/>
    </source>
</evidence>
<reference evidence="6" key="1">
    <citation type="submission" date="2015-09" db="EMBL/GenBank/DDBJ databases">
        <authorList>
            <person name="Daims H."/>
        </authorList>
    </citation>
    <scope>NUCLEOTIDE SEQUENCE [LARGE SCALE GENOMIC DNA]</scope>
</reference>
<dbReference type="EMBL" id="LN885086">
    <property type="protein sequence ID" value="CUQ65560.1"/>
    <property type="molecule type" value="Genomic_DNA"/>
</dbReference>
<dbReference type="SUPFAM" id="SSF53163">
    <property type="entry name" value="HybD-like"/>
    <property type="match status" value="1"/>
</dbReference>
<dbReference type="KEGG" id="nio:NITINOP_0585"/>
<evidence type="ECO:0000313" key="5">
    <source>
        <dbReference type="EMBL" id="CUQ65560.1"/>
    </source>
</evidence>
<dbReference type="Pfam" id="PF01750">
    <property type="entry name" value="HycI"/>
    <property type="match status" value="1"/>
</dbReference>
<accession>A0A0S4KQU8</accession>
<dbReference type="Gene3D" id="3.40.50.1450">
    <property type="entry name" value="HybD-like"/>
    <property type="match status" value="1"/>
</dbReference>
<dbReference type="CDD" id="cd00518">
    <property type="entry name" value="H2MP"/>
    <property type="match status" value="1"/>
</dbReference>
<keyword evidence="4" id="KW-0378">Hydrolase</keyword>
<dbReference type="InterPro" id="IPR023430">
    <property type="entry name" value="Pept_HybD-like_dom_sf"/>
</dbReference>